<evidence type="ECO:0000313" key="13">
    <source>
        <dbReference type="Proteomes" id="UP000799324"/>
    </source>
</evidence>
<keyword evidence="8" id="KW-0406">Ion transport</keyword>
<name>A0A6A6TDV5_9PLEO</name>
<feature type="transmembrane region" description="Helical" evidence="10">
    <location>
        <begin position="208"/>
        <end position="229"/>
    </location>
</feature>
<evidence type="ECO:0000259" key="11">
    <source>
        <dbReference type="PROSITE" id="PS51384"/>
    </source>
</evidence>
<organism evidence="12 13">
    <name type="scientific">Lophiostoma macrostomum CBS 122681</name>
    <dbReference type="NCBI Taxonomy" id="1314788"/>
    <lineage>
        <taxon>Eukaryota</taxon>
        <taxon>Fungi</taxon>
        <taxon>Dikarya</taxon>
        <taxon>Ascomycota</taxon>
        <taxon>Pezizomycotina</taxon>
        <taxon>Dothideomycetes</taxon>
        <taxon>Pleosporomycetidae</taxon>
        <taxon>Pleosporales</taxon>
        <taxon>Lophiostomataceae</taxon>
        <taxon>Lophiostoma</taxon>
    </lineage>
</organism>
<dbReference type="PROSITE" id="PS51384">
    <property type="entry name" value="FAD_FR"/>
    <property type="match status" value="1"/>
</dbReference>
<dbReference type="Proteomes" id="UP000799324">
    <property type="component" value="Unassembled WGS sequence"/>
</dbReference>
<dbReference type="OrthoDB" id="10006946at2759"/>
<feature type="transmembrane region" description="Helical" evidence="10">
    <location>
        <begin position="261"/>
        <end position="279"/>
    </location>
</feature>
<dbReference type="GO" id="GO:0005886">
    <property type="term" value="C:plasma membrane"/>
    <property type="evidence" value="ECO:0007669"/>
    <property type="project" value="TreeGrafter"/>
</dbReference>
<gene>
    <name evidence="12" type="ORF">K491DRAFT_655489</name>
</gene>
<feature type="transmembrane region" description="Helical" evidence="10">
    <location>
        <begin position="27"/>
        <end position="49"/>
    </location>
</feature>
<feature type="transmembrane region" description="Helical" evidence="10">
    <location>
        <begin position="102"/>
        <end position="120"/>
    </location>
</feature>
<dbReference type="PANTHER" id="PTHR32361">
    <property type="entry name" value="FERRIC/CUPRIC REDUCTASE TRANSMEMBRANE COMPONENT"/>
    <property type="match status" value="1"/>
</dbReference>
<proteinExistence type="inferred from homology"/>
<keyword evidence="9 10" id="KW-0472">Membrane</keyword>
<dbReference type="Gene3D" id="3.40.50.80">
    <property type="entry name" value="Nucleotide-binding domain of ferredoxin-NADP reductase (FNR) module"/>
    <property type="match status" value="1"/>
</dbReference>
<dbReference type="EMBL" id="MU004329">
    <property type="protein sequence ID" value="KAF2657073.1"/>
    <property type="molecule type" value="Genomic_DNA"/>
</dbReference>
<dbReference type="InterPro" id="IPR051410">
    <property type="entry name" value="Ferric/Cupric_Reductase"/>
</dbReference>
<evidence type="ECO:0000256" key="10">
    <source>
        <dbReference type="SAM" id="Phobius"/>
    </source>
</evidence>
<keyword evidence="4 10" id="KW-0812">Transmembrane</keyword>
<dbReference type="InterPro" id="IPR039261">
    <property type="entry name" value="FNR_nucleotide-bd"/>
</dbReference>
<feature type="transmembrane region" description="Helical" evidence="10">
    <location>
        <begin position="236"/>
        <end position="255"/>
    </location>
</feature>
<dbReference type="AlphaFoldDB" id="A0A6A6TDV5"/>
<evidence type="ECO:0000256" key="9">
    <source>
        <dbReference type="ARBA" id="ARBA00023136"/>
    </source>
</evidence>
<keyword evidence="5" id="KW-0249">Electron transport</keyword>
<feature type="domain" description="FAD-binding FR-type" evidence="11">
    <location>
        <begin position="262"/>
        <end position="402"/>
    </location>
</feature>
<dbReference type="InterPro" id="IPR017927">
    <property type="entry name" value="FAD-bd_FR_type"/>
</dbReference>
<keyword evidence="6 10" id="KW-1133">Transmembrane helix</keyword>
<dbReference type="SUPFAM" id="SSF52343">
    <property type="entry name" value="Ferredoxin reductase-like, C-terminal NADP-linked domain"/>
    <property type="match status" value="1"/>
</dbReference>
<dbReference type="Pfam" id="PF08030">
    <property type="entry name" value="NAD_binding_6"/>
    <property type="match status" value="1"/>
</dbReference>
<evidence type="ECO:0000256" key="2">
    <source>
        <dbReference type="ARBA" id="ARBA00006278"/>
    </source>
</evidence>
<evidence type="ECO:0000256" key="5">
    <source>
        <dbReference type="ARBA" id="ARBA00022982"/>
    </source>
</evidence>
<evidence type="ECO:0000256" key="1">
    <source>
        <dbReference type="ARBA" id="ARBA00004141"/>
    </source>
</evidence>
<feature type="transmembrane region" description="Helical" evidence="10">
    <location>
        <begin position="169"/>
        <end position="188"/>
    </location>
</feature>
<dbReference type="Pfam" id="PF01794">
    <property type="entry name" value="Ferric_reduct"/>
    <property type="match status" value="1"/>
</dbReference>
<evidence type="ECO:0000256" key="8">
    <source>
        <dbReference type="ARBA" id="ARBA00023065"/>
    </source>
</evidence>
<protein>
    <recommendedName>
        <fullName evidence="11">FAD-binding FR-type domain-containing protein</fullName>
    </recommendedName>
</protein>
<dbReference type="InterPro" id="IPR013130">
    <property type="entry name" value="Fe3_Rdtase_TM_dom"/>
</dbReference>
<evidence type="ECO:0000256" key="4">
    <source>
        <dbReference type="ARBA" id="ARBA00022692"/>
    </source>
</evidence>
<dbReference type="InterPro" id="IPR013121">
    <property type="entry name" value="Fe_red_NAD-bd_6"/>
</dbReference>
<evidence type="ECO:0000256" key="3">
    <source>
        <dbReference type="ARBA" id="ARBA00022448"/>
    </source>
</evidence>
<evidence type="ECO:0000256" key="6">
    <source>
        <dbReference type="ARBA" id="ARBA00022989"/>
    </source>
</evidence>
<dbReference type="GO" id="GO:0006879">
    <property type="term" value="P:intracellular iron ion homeostasis"/>
    <property type="evidence" value="ECO:0007669"/>
    <property type="project" value="TreeGrafter"/>
</dbReference>
<accession>A0A6A6TDV5</accession>
<dbReference type="PANTHER" id="PTHR32361:SF28">
    <property type="entry name" value="FRP1P"/>
    <property type="match status" value="1"/>
</dbReference>
<evidence type="ECO:0000313" key="12">
    <source>
        <dbReference type="EMBL" id="KAF2657073.1"/>
    </source>
</evidence>
<dbReference type="GO" id="GO:0006826">
    <property type="term" value="P:iron ion transport"/>
    <property type="evidence" value="ECO:0007669"/>
    <property type="project" value="TreeGrafter"/>
</dbReference>
<evidence type="ECO:0000256" key="7">
    <source>
        <dbReference type="ARBA" id="ARBA00023002"/>
    </source>
</evidence>
<keyword evidence="7" id="KW-0560">Oxidoreductase</keyword>
<comment type="similarity">
    <text evidence="2">Belongs to the ferric reductase (FRE) family.</text>
</comment>
<keyword evidence="13" id="KW-1185">Reference proteome</keyword>
<reference evidence="12" key="1">
    <citation type="journal article" date="2020" name="Stud. Mycol.">
        <title>101 Dothideomycetes genomes: a test case for predicting lifestyles and emergence of pathogens.</title>
        <authorList>
            <person name="Haridas S."/>
            <person name="Albert R."/>
            <person name="Binder M."/>
            <person name="Bloem J."/>
            <person name="Labutti K."/>
            <person name="Salamov A."/>
            <person name="Andreopoulos B."/>
            <person name="Baker S."/>
            <person name="Barry K."/>
            <person name="Bills G."/>
            <person name="Bluhm B."/>
            <person name="Cannon C."/>
            <person name="Castanera R."/>
            <person name="Culley D."/>
            <person name="Daum C."/>
            <person name="Ezra D."/>
            <person name="Gonzalez J."/>
            <person name="Henrissat B."/>
            <person name="Kuo A."/>
            <person name="Liang C."/>
            <person name="Lipzen A."/>
            <person name="Lutzoni F."/>
            <person name="Magnuson J."/>
            <person name="Mondo S."/>
            <person name="Nolan M."/>
            <person name="Ohm R."/>
            <person name="Pangilinan J."/>
            <person name="Park H.-J."/>
            <person name="Ramirez L."/>
            <person name="Alfaro M."/>
            <person name="Sun H."/>
            <person name="Tritt A."/>
            <person name="Yoshinaga Y."/>
            <person name="Zwiers L.-H."/>
            <person name="Turgeon B."/>
            <person name="Goodwin S."/>
            <person name="Spatafora J."/>
            <person name="Crous P."/>
            <person name="Grigoriev I."/>
        </authorList>
    </citation>
    <scope>NUCLEOTIDE SEQUENCE</scope>
    <source>
        <strain evidence="12">CBS 122681</strain>
    </source>
</reference>
<dbReference type="InterPro" id="IPR013112">
    <property type="entry name" value="FAD-bd_8"/>
</dbReference>
<dbReference type="SFLD" id="SFLDS00052">
    <property type="entry name" value="Ferric_Reductase_Domain"/>
    <property type="match status" value="1"/>
</dbReference>
<dbReference type="SFLD" id="SFLDG01168">
    <property type="entry name" value="Ferric_reductase_subgroup_(FRE"/>
    <property type="match status" value="1"/>
</dbReference>
<dbReference type="GO" id="GO:0000293">
    <property type="term" value="F:ferric-chelate reductase activity"/>
    <property type="evidence" value="ECO:0007669"/>
    <property type="project" value="UniProtKB-ARBA"/>
</dbReference>
<dbReference type="CDD" id="cd06186">
    <property type="entry name" value="NOX_Duox_like_FAD_NADP"/>
    <property type="match status" value="1"/>
</dbReference>
<comment type="subcellular location">
    <subcellularLocation>
        <location evidence="1">Membrane</location>
        <topology evidence="1">Multi-pass membrane protein</topology>
    </subcellularLocation>
</comment>
<dbReference type="Pfam" id="PF08022">
    <property type="entry name" value="FAD_binding_8"/>
    <property type="match status" value="1"/>
</dbReference>
<keyword evidence="3" id="KW-0813">Transport</keyword>
<dbReference type="GO" id="GO:0015677">
    <property type="term" value="P:copper ion import"/>
    <property type="evidence" value="ECO:0007669"/>
    <property type="project" value="TreeGrafter"/>
</dbReference>
<sequence>MFGYEFVTLDEDQKHARRKLLEFYPVIAQWSALAILALFQLFFFVSWLAKRGLDYERPRSPSLIKRKDGKRTWLGSFQQTCEQARWWLKKPVIRDWGTRAEWIAGAVWTFWLLSLCVVQTGDGLDYLHLTKRFGIIAASQLPLHYLLAMRSPYSPVQLLTRMSHEELKAAHMVLGRIVFFLFVLHGIFYMNYFVLSGFLAKRIKDKDVIFGITALVSFWALNTTALGRLRSWNYRVFYVSHVAIATLIVVPLFLHVTHIRLYVYEIFVVYAVHVVLRSLSLDVYSGSISVLPGTNLIRIRIPLTGKHSALKWKPGQHVYLSRPSGKSYSTLYDQFVLRNKTNPFTIASIPSKDQELVLVARTLNGNTKHLAQLARSLTMAGSDDVATIPLGLEGPYGASARLPDFARFDKILLIAGGVGATFVMPIYRSILEAGDSSHPLRFIWATRKLSETQWAFPMVDDDEPAMESPTHAVEVFVTQPVGPDLQVSEAAEDVELAEDDQLLSMEEQMEKPRRGVLLRAGRPQIRAIIDEECSKASKVAVIACGPKAITTTVSDSVERWVSRGLDVYWHDETFGW</sequence>